<sequence>MQRPQDRLYALANVVDWSEPMQPPKSNYRISLWELLSEFLEQPRHIDFKKMDHHYSTVLELLVIGLEITIREERIRQAIRQRAALYPSSSALVDSTELFYTGSNGRVGRSAVRIANSTEGKLYMAENDETAFESSLDQSTDEKNKDKAPRALWAMLAGGLKGADVARRGRREMDRRTSIIVEEYSPDVLFDLLDMEEDGNGSSLDLDVCFDEEDYLLWLVYTHSADMGVLNDEEIGEYLRYEVMRFDLSSFAVLTEESGTSDEK</sequence>
<name>A0ABR0EPV4_ZASCE</name>
<proteinExistence type="predicted"/>
<comment type="caution">
    <text evidence="1">The sequence shown here is derived from an EMBL/GenBank/DDBJ whole genome shotgun (WGS) entry which is preliminary data.</text>
</comment>
<organism evidence="1 2">
    <name type="scientific">Zasmidium cellare</name>
    <name type="common">Wine cellar mold</name>
    <name type="synonym">Racodium cellare</name>
    <dbReference type="NCBI Taxonomy" id="395010"/>
    <lineage>
        <taxon>Eukaryota</taxon>
        <taxon>Fungi</taxon>
        <taxon>Dikarya</taxon>
        <taxon>Ascomycota</taxon>
        <taxon>Pezizomycotina</taxon>
        <taxon>Dothideomycetes</taxon>
        <taxon>Dothideomycetidae</taxon>
        <taxon>Mycosphaerellales</taxon>
        <taxon>Mycosphaerellaceae</taxon>
        <taxon>Zasmidium</taxon>
    </lineage>
</organism>
<gene>
    <name evidence="1" type="ORF">PRZ48_006718</name>
</gene>
<evidence type="ECO:0000313" key="2">
    <source>
        <dbReference type="Proteomes" id="UP001305779"/>
    </source>
</evidence>
<keyword evidence="2" id="KW-1185">Reference proteome</keyword>
<dbReference type="EMBL" id="JAXOVC010000004">
    <property type="protein sequence ID" value="KAK4503290.1"/>
    <property type="molecule type" value="Genomic_DNA"/>
</dbReference>
<protein>
    <submittedName>
        <fullName evidence="1">Uncharacterized protein</fullName>
    </submittedName>
</protein>
<dbReference type="Proteomes" id="UP001305779">
    <property type="component" value="Unassembled WGS sequence"/>
</dbReference>
<accession>A0ABR0EPV4</accession>
<reference evidence="1 2" key="1">
    <citation type="journal article" date="2023" name="G3 (Bethesda)">
        <title>A chromosome-level genome assembly of Zasmidium syzygii isolated from banana leaves.</title>
        <authorList>
            <person name="van Westerhoven A.C."/>
            <person name="Mehrabi R."/>
            <person name="Talebi R."/>
            <person name="Steentjes M.B.F."/>
            <person name="Corcolon B."/>
            <person name="Chong P.A."/>
            <person name="Kema G.H.J."/>
            <person name="Seidl M.F."/>
        </authorList>
    </citation>
    <scope>NUCLEOTIDE SEQUENCE [LARGE SCALE GENOMIC DNA]</scope>
    <source>
        <strain evidence="1 2">P124</strain>
    </source>
</reference>
<evidence type="ECO:0000313" key="1">
    <source>
        <dbReference type="EMBL" id="KAK4503290.1"/>
    </source>
</evidence>